<organism evidence="1 2">
    <name type="scientific">Peribacillus simplex</name>
    <dbReference type="NCBI Taxonomy" id="1478"/>
    <lineage>
        <taxon>Bacteria</taxon>
        <taxon>Bacillati</taxon>
        <taxon>Bacillota</taxon>
        <taxon>Bacilli</taxon>
        <taxon>Bacillales</taxon>
        <taxon>Bacillaceae</taxon>
        <taxon>Peribacillus</taxon>
    </lineage>
</organism>
<sequence length="48" mass="5391">MKILLRLSIVLIFSLFLIPASEDWTTGKPFLVIYDENGNVVDKLVATP</sequence>
<dbReference type="Proteomes" id="UP000182110">
    <property type="component" value="Unassembled WGS sequence"/>
</dbReference>
<reference evidence="1 2" key="1">
    <citation type="journal article" date="2014" name="Genome Announc.">
        <title>Genome Sequence of Bacillus simplex Strain P558, Isolated from a Human Fecal Sample.</title>
        <authorList>
            <person name="Croce O."/>
            <person name="Hugon P."/>
            <person name="Lagier J.C."/>
            <person name="Bibi F."/>
            <person name="Robert C."/>
            <person name="Azhar E.I."/>
            <person name="Raoult D."/>
            <person name="Fournier P.E."/>
        </authorList>
    </citation>
    <scope>NUCLEOTIDE SEQUENCE [LARGE SCALE GENOMIC DNA]</scope>
    <source>
        <strain evidence="1 2">P558</strain>
    </source>
</reference>
<dbReference type="EMBL" id="CCXW01000001">
    <property type="protein sequence ID" value="CEG33005.1"/>
    <property type="molecule type" value="Genomic_DNA"/>
</dbReference>
<comment type="caution">
    <text evidence="1">The sequence shown here is derived from an EMBL/GenBank/DDBJ whole genome shotgun (WGS) entry which is preliminary data.</text>
</comment>
<name>A0AAN2PJZ2_9BACI</name>
<keyword evidence="2" id="KW-1185">Reference proteome</keyword>
<evidence type="ECO:0000313" key="1">
    <source>
        <dbReference type="EMBL" id="CEG33005.1"/>
    </source>
</evidence>
<protein>
    <submittedName>
        <fullName evidence="1">Uncharacterized protein</fullName>
    </submittedName>
</protein>
<evidence type="ECO:0000313" key="2">
    <source>
        <dbReference type="Proteomes" id="UP000182110"/>
    </source>
</evidence>
<dbReference type="RefSeq" id="WP_153246137.1">
    <property type="nucleotide sequence ID" value="NZ_CCXW01000001.1"/>
</dbReference>
<gene>
    <name evidence="1" type="ORF">BN1180_03177</name>
</gene>
<proteinExistence type="predicted"/>
<dbReference type="AlphaFoldDB" id="A0AAN2PJZ2"/>
<accession>A0AAN2PJZ2</accession>